<dbReference type="EMBL" id="PQIB02000006">
    <property type="protein sequence ID" value="RLN12303.1"/>
    <property type="molecule type" value="Genomic_DNA"/>
</dbReference>
<keyword evidence="3" id="KW-1185">Reference proteome</keyword>
<evidence type="ECO:0000313" key="2">
    <source>
        <dbReference type="EMBL" id="RLN12303.1"/>
    </source>
</evidence>
<accession>A0A3L6RZA2</accession>
<dbReference type="AlphaFoldDB" id="A0A3L6RZA2"/>
<reference evidence="3" key="1">
    <citation type="journal article" date="2019" name="Nat. Commun.">
        <title>The genome of broomcorn millet.</title>
        <authorList>
            <person name="Zou C."/>
            <person name="Miki D."/>
            <person name="Li D."/>
            <person name="Tang Q."/>
            <person name="Xiao L."/>
            <person name="Rajput S."/>
            <person name="Deng P."/>
            <person name="Jia W."/>
            <person name="Huang R."/>
            <person name="Zhang M."/>
            <person name="Sun Y."/>
            <person name="Hu J."/>
            <person name="Fu X."/>
            <person name="Schnable P.S."/>
            <person name="Li F."/>
            <person name="Zhang H."/>
            <person name="Feng B."/>
            <person name="Zhu X."/>
            <person name="Liu R."/>
            <person name="Schnable J.C."/>
            <person name="Zhu J.-K."/>
            <person name="Zhang H."/>
        </authorList>
    </citation>
    <scope>NUCLEOTIDE SEQUENCE [LARGE SCALE GENOMIC DNA]</scope>
</reference>
<organism evidence="2 3">
    <name type="scientific">Panicum miliaceum</name>
    <name type="common">Proso millet</name>
    <name type="synonym">Broomcorn millet</name>
    <dbReference type="NCBI Taxonomy" id="4540"/>
    <lineage>
        <taxon>Eukaryota</taxon>
        <taxon>Viridiplantae</taxon>
        <taxon>Streptophyta</taxon>
        <taxon>Embryophyta</taxon>
        <taxon>Tracheophyta</taxon>
        <taxon>Spermatophyta</taxon>
        <taxon>Magnoliopsida</taxon>
        <taxon>Liliopsida</taxon>
        <taxon>Poales</taxon>
        <taxon>Poaceae</taxon>
        <taxon>PACMAD clade</taxon>
        <taxon>Panicoideae</taxon>
        <taxon>Panicodae</taxon>
        <taxon>Paniceae</taxon>
        <taxon>Panicinae</taxon>
        <taxon>Panicum</taxon>
        <taxon>Panicum sect. Panicum</taxon>
    </lineage>
</organism>
<comment type="caution">
    <text evidence="2">The sequence shown here is derived from an EMBL/GenBank/DDBJ whole genome shotgun (WGS) entry which is preliminary data.</text>
</comment>
<name>A0A3L6RZA2_PANMI</name>
<dbReference type="Proteomes" id="UP000275267">
    <property type="component" value="Unassembled WGS sequence"/>
</dbReference>
<proteinExistence type="predicted"/>
<evidence type="ECO:0000313" key="3">
    <source>
        <dbReference type="Proteomes" id="UP000275267"/>
    </source>
</evidence>
<protein>
    <submittedName>
        <fullName evidence="2">Uncharacterized protein</fullName>
    </submittedName>
</protein>
<gene>
    <name evidence="2" type="ORF">C2845_PM09G01910</name>
</gene>
<evidence type="ECO:0000256" key="1">
    <source>
        <dbReference type="SAM" id="MobiDB-lite"/>
    </source>
</evidence>
<sequence>MVADLHMRHHQAIHQLSSDPTPARGVPLLLRSGSRATRKATSNSSSRTCVQ</sequence>
<feature type="region of interest" description="Disordered" evidence="1">
    <location>
        <begin position="1"/>
        <end position="51"/>
    </location>
</feature>
<feature type="compositionally biased region" description="Polar residues" evidence="1">
    <location>
        <begin position="39"/>
        <end position="51"/>
    </location>
</feature>